<dbReference type="Proteomes" id="UP000765509">
    <property type="component" value="Unassembled WGS sequence"/>
</dbReference>
<accession>A0A9Q3K817</accession>
<protein>
    <submittedName>
        <fullName evidence="1">Uncharacterized protein</fullName>
    </submittedName>
</protein>
<name>A0A9Q3K817_9BASI</name>
<gene>
    <name evidence="1" type="ORF">O181_116255</name>
</gene>
<evidence type="ECO:0000313" key="1">
    <source>
        <dbReference type="EMBL" id="MBW0576540.1"/>
    </source>
</evidence>
<keyword evidence="2" id="KW-1185">Reference proteome</keyword>
<comment type="caution">
    <text evidence="1">The sequence shown here is derived from an EMBL/GenBank/DDBJ whole genome shotgun (WGS) entry which is preliminary data.</text>
</comment>
<dbReference type="AlphaFoldDB" id="A0A9Q3K817"/>
<proteinExistence type="predicted"/>
<organism evidence="1 2">
    <name type="scientific">Austropuccinia psidii MF-1</name>
    <dbReference type="NCBI Taxonomy" id="1389203"/>
    <lineage>
        <taxon>Eukaryota</taxon>
        <taxon>Fungi</taxon>
        <taxon>Dikarya</taxon>
        <taxon>Basidiomycota</taxon>
        <taxon>Pucciniomycotina</taxon>
        <taxon>Pucciniomycetes</taxon>
        <taxon>Pucciniales</taxon>
        <taxon>Sphaerophragmiaceae</taxon>
        <taxon>Austropuccinia</taxon>
    </lineage>
</organism>
<dbReference type="EMBL" id="AVOT02098610">
    <property type="protein sequence ID" value="MBW0576540.1"/>
    <property type="molecule type" value="Genomic_DNA"/>
</dbReference>
<reference evidence="1" key="1">
    <citation type="submission" date="2021-03" db="EMBL/GenBank/DDBJ databases">
        <title>Draft genome sequence of rust myrtle Austropuccinia psidii MF-1, a brazilian biotype.</title>
        <authorList>
            <person name="Quecine M.C."/>
            <person name="Pachon D.M.R."/>
            <person name="Bonatelli M.L."/>
            <person name="Correr F.H."/>
            <person name="Franceschini L.M."/>
            <person name="Leite T.F."/>
            <person name="Margarido G.R.A."/>
            <person name="Almeida C.A."/>
            <person name="Ferrarezi J.A."/>
            <person name="Labate C.A."/>
        </authorList>
    </citation>
    <scope>NUCLEOTIDE SEQUENCE</scope>
    <source>
        <strain evidence="1">MF-1</strain>
    </source>
</reference>
<evidence type="ECO:0000313" key="2">
    <source>
        <dbReference type="Proteomes" id="UP000765509"/>
    </source>
</evidence>
<sequence>MPKSLCQIMSSTLTPNVKRRPSQPQFICQHFYQFKISPFKIQIPLESLGPIRPNSLNRVLPYLGAKELTIQGRGVMSQPQRMTLHHWCGSNSNLRPSWGQFTIPYLYGQFNPLWCSRQVLAILLSPGLSPGRILRQSSAIDFTSHRGQYKILLQSR</sequence>